<gene>
    <name evidence="1" type="ORF">MGN01_27010</name>
</gene>
<sequence>MSFLLRAALVIAGLSYFAMQRDGTVPQAADVKAVAERQGEQLTALSGSVPAQMRDAAARAATAELVKRLSTQTASRDTLLALDRLPEWRGSDLR</sequence>
<reference evidence="1 2" key="1">
    <citation type="submission" date="2019-07" db="EMBL/GenBank/DDBJ databases">
        <title>Whole genome shotgun sequence of Methylobacterium gnaphalii NBRC 107716.</title>
        <authorList>
            <person name="Hosoyama A."/>
            <person name="Uohara A."/>
            <person name="Ohji S."/>
            <person name="Ichikawa N."/>
        </authorList>
    </citation>
    <scope>NUCLEOTIDE SEQUENCE [LARGE SCALE GENOMIC DNA]</scope>
    <source>
        <strain evidence="1 2">NBRC 107716</strain>
    </source>
</reference>
<protein>
    <submittedName>
        <fullName evidence="1">Uncharacterized protein</fullName>
    </submittedName>
</protein>
<evidence type="ECO:0000313" key="1">
    <source>
        <dbReference type="EMBL" id="GEP10856.1"/>
    </source>
</evidence>
<dbReference type="OrthoDB" id="7999744at2"/>
<dbReference type="AlphaFoldDB" id="A0A512JLM3"/>
<dbReference type="Proteomes" id="UP000321750">
    <property type="component" value="Unassembled WGS sequence"/>
</dbReference>
<dbReference type="EMBL" id="BJZV01000014">
    <property type="protein sequence ID" value="GEP10856.1"/>
    <property type="molecule type" value="Genomic_DNA"/>
</dbReference>
<organism evidence="1 2">
    <name type="scientific">Methylobacterium gnaphalii</name>
    <dbReference type="NCBI Taxonomy" id="1010610"/>
    <lineage>
        <taxon>Bacteria</taxon>
        <taxon>Pseudomonadati</taxon>
        <taxon>Pseudomonadota</taxon>
        <taxon>Alphaproteobacteria</taxon>
        <taxon>Hyphomicrobiales</taxon>
        <taxon>Methylobacteriaceae</taxon>
        <taxon>Methylobacterium</taxon>
    </lineage>
</organism>
<proteinExistence type="predicted"/>
<name>A0A512JLM3_9HYPH</name>
<keyword evidence="2" id="KW-1185">Reference proteome</keyword>
<evidence type="ECO:0000313" key="2">
    <source>
        <dbReference type="Proteomes" id="UP000321750"/>
    </source>
</evidence>
<comment type="caution">
    <text evidence="1">The sequence shown here is derived from an EMBL/GenBank/DDBJ whole genome shotgun (WGS) entry which is preliminary data.</text>
</comment>
<dbReference type="RefSeq" id="WP_147047123.1">
    <property type="nucleotide sequence ID" value="NZ_BJZV01000014.1"/>
</dbReference>
<accession>A0A512JLM3</accession>